<gene>
    <name evidence="11" type="ORF">KUV50_03090</name>
</gene>
<evidence type="ECO:0000313" key="11">
    <source>
        <dbReference type="EMBL" id="MBY5957106.1"/>
    </source>
</evidence>
<evidence type="ECO:0000256" key="6">
    <source>
        <dbReference type="ARBA" id="ARBA00022989"/>
    </source>
</evidence>
<evidence type="ECO:0000256" key="9">
    <source>
        <dbReference type="SAM" id="Phobius"/>
    </source>
</evidence>
<feature type="transmembrane region" description="Helical" evidence="9">
    <location>
        <begin position="135"/>
        <end position="157"/>
    </location>
</feature>
<keyword evidence="5 9" id="KW-0812">Transmembrane</keyword>
<feature type="domain" description="Tripartite ATP-independent periplasmic transporters DctQ component" evidence="10">
    <location>
        <begin position="27"/>
        <end position="157"/>
    </location>
</feature>
<evidence type="ECO:0000256" key="3">
    <source>
        <dbReference type="ARBA" id="ARBA00022475"/>
    </source>
</evidence>
<keyword evidence="7 9" id="KW-0472">Membrane</keyword>
<feature type="transmembrane region" description="Helical" evidence="9">
    <location>
        <begin position="21"/>
        <end position="41"/>
    </location>
</feature>
<evidence type="ECO:0000256" key="5">
    <source>
        <dbReference type="ARBA" id="ARBA00022692"/>
    </source>
</evidence>
<evidence type="ECO:0000256" key="2">
    <source>
        <dbReference type="ARBA" id="ARBA00022448"/>
    </source>
</evidence>
<keyword evidence="6 9" id="KW-1133">Transmembrane helix</keyword>
<dbReference type="InterPro" id="IPR007387">
    <property type="entry name" value="TRAP_DctQ"/>
</dbReference>
<reference evidence="11" key="1">
    <citation type="submission" date="2021-06" db="EMBL/GenBank/DDBJ databases">
        <title>44 bacteria genomes isolated from Dapeng, Shenzhen.</title>
        <authorList>
            <person name="Zheng W."/>
            <person name="Yu S."/>
            <person name="Huang Y."/>
        </authorList>
    </citation>
    <scope>NUCLEOTIDE SEQUENCE</scope>
    <source>
        <strain evidence="11">DP5N28-2</strain>
    </source>
</reference>
<dbReference type="PANTHER" id="PTHR35011:SF4">
    <property type="entry name" value="SLL1102 PROTEIN"/>
    <property type="match status" value="1"/>
</dbReference>
<dbReference type="Pfam" id="PF04290">
    <property type="entry name" value="DctQ"/>
    <property type="match status" value="1"/>
</dbReference>
<dbReference type="AlphaFoldDB" id="A0A953HV59"/>
<evidence type="ECO:0000256" key="4">
    <source>
        <dbReference type="ARBA" id="ARBA00022519"/>
    </source>
</evidence>
<accession>A0A953HV59</accession>
<evidence type="ECO:0000259" key="10">
    <source>
        <dbReference type="Pfam" id="PF04290"/>
    </source>
</evidence>
<evidence type="ECO:0000256" key="8">
    <source>
        <dbReference type="ARBA" id="ARBA00038436"/>
    </source>
</evidence>
<dbReference type="RefSeq" id="WP_222578629.1">
    <property type="nucleotide sequence ID" value="NZ_JAHVHU010000004.1"/>
</dbReference>
<comment type="caution">
    <text evidence="11">The sequence shown here is derived from an EMBL/GenBank/DDBJ whole genome shotgun (WGS) entry which is preliminary data.</text>
</comment>
<evidence type="ECO:0000256" key="1">
    <source>
        <dbReference type="ARBA" id="ARBA00004429"/>
    </source>
</evidence>
<sequence length="177" mass="20510">MKPAMFGRIDQLFVKIGEYVSLLNILLVVLILVDVVARYLFFSSSAWLNELEWHVFSMIFLFGVVYTLQYDDHVRVDVWYSNRSPIQQLWINLLGTVVFLIPWCVIVLLTSLKYAHHSFEMNEMSADPGGLPYRYIIKYMMALSFGLLLVYSLLFAVKCGVRLTNPEVEVFLKKLGN</sequence>
<comment type="subcellular location">
    <subcellularLocation>
        <location evidence="1">Cell inner membrane</location>
        <topology evidence="1">Multi-pass membrane protein</topology>
    </subcellularLocation>
</comment>
<dbReference type="EMBL" id="JAHVHU010000004">
    <property type="protein sequence ID" value="MBY5957106.1"/>
    <property type="molecule type" value="Genomic_DNA"/>
</dbReference>
<evidence type="ECO:0000313" key="12">
    <source>
        <dbReference type="Proteomes" id="UP000753961"/>
    </source>
</evidence>
<name>A0A953HV59_9BACT</name>
<organism evidence="11 12">
    <name type="scientific">Membranihabitans marinus</name>
    <dbReference type="NCBI Taxonomy" id="1227546"/>
    <lineage>
        <taxon>Bacteria</taxon>
        <taxon>Pseudomonadati</taxon>
        <taxon>Bacteroidota</taxon>
        <taxon>Saprospiria</taxon>
        <taxon>Saprospirales</taxon>
        <taxon>Saprospiraceae</taxon>
        <taxon>Membranihabitans</taxon>
    </lineage>
</organism>
<keyword evidence="2" id="KW-0813">Transport</keyword>
<keyword evidence="4" id="KW-0997">Cell inner membrane</keyword>
<dbReference type="Proteomes" id="UP000753961">
    <property type="component" value="Unassembled WGS sequence"/>
</dbReference>
<feature type="transmembrane region" description="Helical" evidence="9">
    <location>
        <begin position="89"/>
        <end position="115"/>
    </location>
</feature>
<feature type="transmembrane region" description="Helical" evidence="9">
    <location>
        <begin position="53"/>
        <end position="68"/>
    </location>
</feature>
<keyword evidence="3" id="KW-1003">Cell membrane</keyword>
<evidence type="ECO:0000256" key="7">
    <source>
        <dbReference type="ARBA" id="ARBA00023136"/>
    </source>
</evidence>
<keyword evidence="12" id="KW-1185">Reference proteome</keyword>
<protein>
    <submittedName>
        <fullName evidence="11">TRAP transporter small permease subunit</fullName>
    </submittedName>
</protein>
<dbReference type="InterPro" id="IPR055348">
    <property type="entry name" value="DctQ"/>
</dbReference>
<proteinExistence type="inferred from homology"/>
<dbReference type="GO" id="GO:0005886">
    <property type="term" value="C:plasma membrane"/>
    <property type="evidence" value="ECO:0007669"/>
    <property type="project" value="UniProtKB-SubCell"/>
</dbReference>
<dbReference type="PANTHER" id="PTHR35011">
    <property type="entry name" value="2,3-DIKETO-L-GULONATE TRAP TRANSPORTER SMALL PERMEASE PROTEIN YIAM"/>
    <property type="match status" value="1"/>
</dbReference>
<comment type="similarity">
    <text evidence="8">Belongs to the TRAP transporter small permease family.</text>
</comment>